<comment type="caution">
    <text evidence="1">The sequence shown here is derived from an EMBL/GenBank/DDBJ whole genome shotgun (WGS) entry which is preliminary data.</text>
</comment>
<gene>
    <name evidence="1" type="ORF">FWK35_00027614</name>
</gene>
<protein>
    <submittedName>
        <fullName evidence="1">Uncharacterized protein</fullName>
    </submittedName>
</protein>
<reference evidence="1 2" key="1">
    <citation type="submission" date="2019-08" db="EMBL/GenBank/DDBJ databases">
        <title>Whole genome of Aphis craccivora.</title>
        <authorList>
            <person name="Voronova N.V."/>
            <person name="Shulinski R.S."/>
            <person name="Bandarenka Y.V."/>
            <person name="Zhorov D.G."/>
            <person name="Warner D."/>
        </authorList>
    </citation>
    <scope>NUCLEOTIDE SEQUENCE [LARGE SCALE GENOMIC DNA]</scope>
    <source>
        <strain evidence="1">180601</strain>
        <tissue evidence="1">Whole Body</tissue>
    </source>
</reference>
<dbReference type="EMBL" id="VUJU01002241">
    <property type="protein sequence ID" value="KAF0762023.1"/>
    <property type="molecule type" value="Genomic_DNA"/>
</dbReference>
<dbReference type="Proteomes" id="UP000478052">
    <property type="component" value="Unassembled WGS sequence"/>
</dbReference>
<sequence>MLQYLHNLSYSKTNLVGASEGHFLNFPIVFKSVGKNKKKLRKNGNCYAKPVFDQIHFFIWL</sequence>
<evidence type="ECO:0000313" key="2">
    <source>
        <dbReference type="Proteomes" id="UP000478052"/>
    </source>
</evidence>
<keyword evidence="2" id="KW-1185">Reference proteome</keyword>
<name>A0A6G0YWC0_APHCR</name>
<dbReference type="AlphaFoldDB" id="A0A6G0YWC0"/>
<organism evidence="1 2">
    <name type="scientific">Aphis craccivora</name>
    <name type="common">Cowpea aphid</name>
    <dbReference type="NCBI Taxonomy" id="307492"/>
    <lineage>
        <taxon>Eukaryota</taxon>
        <taxon>Metazoa</taxon>
        <taxon>Ecdysozoa</taxon>
        <taxon>Arthropoda</taxon>
        <taxon>Hexapoda</taxon>
        <taxon>Insecta</taxon>
        <taxon>Pterygota</taxon>
        <taxon>Neoptera</taxon>
        <taxon>Paraneoptera</taxon>
        <taxon>Hemiptera</taxon>
        <taxon>Sternorrhyncha</taxon>
        <taxon>Aphidomorpha</taxon>
        <taxon>Aphidoidea</taxon>
        <taxon>Aphididae</taxon>
        <taxon>Aphidini</taxon>
        <taxon>Aphis</taxon>
        <taxon>Aphis</taxon>
    </lineage>
</organism>
<proteinExistence type="predicted"/>
<evidence type="ECO:0000313" key="1">
    <source>
        <dbReference type="EMBL" id="KAF0762023.1"/>
    </source>
</evidence>
<accession>A0A6G0YWC0</accession>